<reference evidence="6" key="1">
    <citation type="submission" date="2022-11" db="UniProtKB">
        <authorList>
            <consortium name="WormBaseParasite"/>
        </authorList>
    </citation>
    <scope>IDENTIFICATION</scope>
</reference>
<keyword evidence="5" id="KW-1185">Reference proteome</keyword>
<evidence type="ECO:0000313" key="5">
    <source>
        <dbReference type="Proteomes" id="UP000887540"/>
    </source>
</evidence>
<dbReference type="InterPro" id="IPR011990">
    <property type="entry name" value="TPR-like_helical_dom_sf"/>
</dbReference>
<dbReference type="Gene3D" id="1.25.40.10">
    <property type="entry name" value="Tetratricopeptide repeat domain"/>
    <property type="match status" value="1"/>
</dbReference>
<name>A0A914E034_9BILA</name>
<dbReference type="WBParaSite" id="ACRNAN_scaffold475.g12321.t1">
    <property type="protein sequence ID" value="ACRNAN_scaffold475.g12321.t1"/>
    <property type="gene ID" value="ACRNAN_scaffold475.g12321"/>
</dbReference>
<dbReference type="PANTHER" id="PTHR16263">
    <property type="entry name" value="TETRATRICOPEPTIDE REPEAT PROTEIN 38"/>
    <property type="match status" value="1"/>
</dbReference>
<evidence type="ECO:0000313" key="6">
    <source>
        <dbReference type="WBParaSite" id="ACRNAN_scaffold475.g12321.t1"/>
    </source>
</evidence>
<evidence type="ECO:0000256" key="1">
    <source>
        <dbReference type="ARBA" id="ARBA00005857"/>
    </source>
</evidence>
<organism evidence="5 6">
    <name type="scientific">Acrobeloides nanus</name>
    <dbReference type="NCBI Taxonomy" id="290746"/>
    <lineage>
        <taxon>Eukaryota</taxon>
        <taxon>Metazoa</taxon>
        <taxon>Ecdysozoa</taxon>
        <taxon>Nematoda</taxon>
        <taxon>Chromadorea</taxon>
        <taxon>Rhabditida</taxon>
        <taxon>Tylenchina</taxon>
        <taxon>Cephalobomorpha</taxon>
        <taxon>Cephaloboidea</taxon>
        <taxon>Cephalobidae</taxon>
        <taxon>Acrobeloides</taxon>
    </lineage>
</organism>
<proteinExistence type="inferred from homology"/>
<protein>
    <recommendedName>
        <fullName evidence="2">Tetratricopeptide repeat protein 38</fullName>
    </recommendedName>
</protein>
<dbReference type="SUPFAM" id="SSF48452">
    <property type="entry name" value="TPR-like"/>
    <property type="match status" value="1"/>
</dbReference>
<comment type="similarity">
    <text evidence="1">Belongs to the TTC38 family.</text>
</comment>
<dbReference type="AlphaFoldDB" id="A0A914E034"/>
<evidence type="ECO:0000256" key="2">
    <source>
        <dbReference type="ARBA" id="ARBA00019992"/>
    </source>
</evidence>
<evidence type="ECO:0000256" key="4">
    <source>
        <dbReference type="ARBA" id="ARBA00022803"/>
    </source>
</evidence>
<dbReference type="CDD" id="cd05804">
    <property type="entry name" value="StaR_like"/>
    <property type="match status" value="1"/>
</dbReference>
<evidence type="ECO:0000256" key="3">
    <source>
        <dbReference type="ARBA" id="ARBA00022737"/>
    </source>
</evidence>
<sequence length="400" mass="45681">MGRVLSFGLDSMGFGKTMRLDEKFQNKMQTLLYDATRFGNPREKKHVKAVNYFANGNILSACVEWEKILAEHPTDLMALKFAYDGYFWLGRCHDKRDSVARVINKWNPNLPCYSYLHGMYAFGLEECGEYVESEKHARKGLALQPKDCWSTHAVAHCMEMNGRFREGIQFMESTLSDWEPCFMLAGHNYWHNALFYVEDADYESAMSIYDREIGRRSKDGNILDITDAAALLVRLELEGVNVGERWRDLLSVVSPHIDNHCLTFNDAHILMVLSRCDEDNLIEKHQTSVSSFITTGSGDQHRLLQDMGSNIFSAVTDFNRGNYSSCFNQLYPLRHQIKHIGGSHAQRDVFAQLLIHAAIRSENPEIHEKALPLIGERNRLKPNSPLAARLTAHMKSLTAE</sequence>
<keyword evidence="4" id="KW-0802">TPR repeat</keyword>
<dbReference type="Proteomes" id="UP000887540">
    <property type="component" value="Unplaced"/>
</dbReference>
<dbReference type="InterPro" id="IPR033891">
    <property type="entry name" value="TTC38"/>
</dbReference>
<keyword evidence="3" id="KW-0677">Repeat</keyword>
<dbReference type="PANTHER" id="PTHR16263:SF4">
    <property type="entry name" value="TETRATRICOPEPTIDE REPEAT PROTEIN 38"/>
    <property type="match status" value="1"/>
</dbReference>
<accession>A0A914E034</accession>